<sequence length="524" mass="59593">MTATLQLNPNAKSDNGFQALAARLRCLLLKRNVSPRASCDISHSDDSTTLQAPHKDTSATRNTGEKRSDASPSVHVHDLPPELLSEIFIHCLPSHPFPKPMIRDAPMLLCRVCSYWRQIAISLSVLWSSFDFGLTYEMKSSHLALFQLWFGRSRTHPISFYLIPTGGTRALRKVLFANIHRWRCIQFRLDAELGNAFLKIHADDAHSLESAWISIIPGNWKDEQVPSILTSFPNLRHLQWNGKFIPATVFTTSWPRLTRIDLMFCHVSTRDFLNLLSRCPAVEHIEAHRPLESLTSLRAGPCITVPNLQSITFWADDPGEILDNLTLPSLRSLTTQPLRDPKALQRLDCRSSCKLDAFEMTDYGLTDEDALLYLRLPCMQSLRSLKLGSGAVTDRLVELLTWKPRSHFNGTRALPHLTCLLLDLWKTTDGRVGDMISSRWYPDHIDAGDRPAPLKKVKLFYDDNDDYPIKDRSILKGVEFHAVDFACFEQLAAQGLEISWRCCLFRLSWDSQTPHLSPHDFTSR</sequence>
<gene>
    <name evidence="3" type="ORF">Hypma_016503</name>
</gene>
<feature type="domain" description="F-box/LRR-repeat protein 15/At3g58940/PEG3-like LRR" evidence="2">
    <location>
        <begin position="220"/>
        <end position="334"/>
    </location>
</feature>
<reference evidence="3" key="1">
    <citation type="submission" date="2018-04" db="EMBL/GenBank/DDBJ databases">
        <title>Whole genome sequencing of Hypsizygus marmoreus.</title>
        <authorList>
            <person name="Choi I.-G."/>
            <person name="Min B."/>
            <person name="Kim J.-G."/>
            <person name="Kim S."/>
            <person name="Oh Y.-L."/>
            <person name="Kong W.-S."/>
            <person name="Park H."/>
            <person name="Jeong J."/>
            <person name="Song E.-S."/>
        </authorList>
    </citation>
    <scope>NUCLEOTIDE SEQUENCE [LARGE SCALE GENOMIC DNA]</scope>
    <source>
        <strain evidence="3">51987-8</strain>
    </source>
</reference>
<dbReference type="Gene3D" id="1.20.1280.50">
    <property type="match status" value="1"/>
</dbReference>
<comment type="caution">
    <text evidence="3">The sequence shown here is derived from an EMBL/GenBank/DDBJ whole genome shotgun (WGS) entry which is preliminary data.</text>
</comment>
<dbReference type="STRING" id="39966.A0A369J5D7"/>
<feature type="compositionally biased region" description="Basic and acidic residues" evidence="1">
    <location>
        <begin position="53"/>
        <end position="75"/>
    </location>
</feature>
<organism evidence="3 4">
    <name type="scientific">Hypsizygus marmoreus</name>
    <name type="common">White beech mushroom</name>
    <name type="synonym">Agaricus marmoreus</name>
    <dbReference type="NCBI Taxonomy" id="39966"/>
    <lineage>
        <taxon>Eukaryota</taxon>
        <taxon>Fungi</taxon>
        <taxon>Dikarya</taxon>
        <taxon>Basidiomycota</taxon>
        <taxon>Agaricomycotina</taxon>
        <taxon>Agaricomycetes</taxon>
        <taxon>Agaricomycetidae</taxon>
        <taxon>Agaricales</taxon>
        <taxon>Tricholomatineae</taxon>
        <taxon>Lyophyllaceae</taxon>
        <taxon>Hypsizygus</taxon>
    </lineage>
</organism>
<dbReference type="InterPro" id="IPR055411">
    <property type="entry name" value="LRR_FXL15/At3g58940/PEG3-like"/>
</dbReference>
<evidence type="ECO:0000313" key="4">
    <source>
        <dbReference type="Proteomes" id="UP000076154"/>
    </source>
</evidence>
<dbReference type="SUPFAM" id="SSF52047">
    <property type="entry name" value="RNI-like"/>
    <property type="match status" value="1"/>
</dbReference>
<proteinExistence type="predicted"/>
<dbReference type="InParanoid" id="A0A369J5D7"/>
<dbReference type="EMBL" id="LUEZ02000096">
    <property type="protein sequence ID" value="RDB14903.1"/>
    <property type="molecule type" value="Genomic_DNA"/>
</dbReference>
<evidence type="ECO:0000259" key="2">
    <source>
        <dbReference type="Pfam" id="PF24758"/>
    </source>
</evidence>
<dbReference type="Proteomes" id="UP000076154">
    <property type="component" value="Unassembled WGS sequence"/>
</dbReference>
<dbReference type="Pfam" id="PF24758">
    <property type="entry name" value="LRR_At5g56370"/>
    <property type="match status" value="1"/>
</dbReference>
<feature type="region of interest" description="Disordered" evidence="1">
    <location>
        <begin position="37"/>
        <end position="75"/>
    </location>
</feature>
<keyword evidence="4" id="KW-1185">Reference proteome</keyword>
<name>A0A369J5D7_HYPMA</name>
<protein>
    <recommendedName>
        <fullName evidence="2">F-box/LRR-repeat protein 15/At3g58940/PEG3-like LRR domain-containing protein</fullName>
    </recommendedName>
</protein>
<dbReference type="Gene3D" id="3.80.10.10">
    <property type="entry name" value="Ribonuclease Inhibitor"/>
    <property type="match status" value="1"/>
</dbReference>
<accession>A0A369J5D7</accession>
<dbReference type="OrthoDB" id="2269034at2759"/>
<dbReference type="InterPro" id="IPR032675">
    <property type="entry name" value="LRR_dom_sf"/>
</dbReference>
<evidence type="ECO:0000313" key="3">
    <source>
        <dbReference type="EMBL" id="RDB14903.1"/>
    </source>
</evidence>
<evidence type="ECO:0000256" key="1">
    <source>
        <dbReference type="SAM" id="MobiDB-lite"/>
    </source>
</evidence>
<dbReference type="AlphaFoldDB" id="A0A369J5D7"/>